<dbReference type="GO" id="GO:0030983">
    <property type="term" value="F:mismatched DNA binding"/>
    <property type="evidence" value="ECO:0007669"/>
    <property type="project" value="InterPro"/>
</dbReference>
<dbReference type="InterPro" id="IPR014721">
    <property type="entry name" value="Ribsml_uS5_D2-typ_fold_subgr"/>
</dbReference>
<reference evidence="8" key="1">
    <citation type="submission" date="2020-01" db="EMBL/GenBank/DDBJ databases">
        <authorList>
            <consortium name="DOE Joint Genome Institute"/>
            <person name="Haridas S."/>
            <person name="Albert R."/>
            <person name="Binder M."/>
            <person name="Bloem J."/>
            <person name="Labutti K."/>
            <person name="Salamov A."/>
            <person name="Andreopoulos B."/>
            <person name="Baker S.E."/>
            <person name="Barry K."/>
            <person name="Bills G."/>
            <person name="Bluhm B.H."/>
            <person name="Cannon C."/>
            <person name="Castanera R."/>
            <person name="Culley D.E."/>
            <person name="Daum C."/>
            <person name="Ezra D."/>
            <person name="Gonzalez J.B."/>
            <person name="Henrissat B."/>
            <person name="Kuo A."/>
            <person name="Liang C."/>
            <person name="Lipzen A."/>
            <person name="Lutzoni F."/>
            <person name="Magnuson J."/>
            <person name="Mondo S."/>
            <person name="Nolan M."/>
            <person name="Ohm R."/>
            <person name="Pangilinan J."/>
            <person name="Park H.-J."/>
            <person name="Ramirez L."/>
            <person name="Alfaro M."/>
            <person name="Sun H."/>
            <person name="Tritt A."/>
            <person name="Yoshinaga Y."/>
            <person name="Zwiers L.-H."/>
            <person name="Turgeon B.G."/>
            <person name="Goodwin S.B."/>
            <person name="Spatafora J.W."/>
            <person name="Crous P.W."/>
            <person name="Grigoriev I.V."/>
        </authorList>
    </citation>
    <scope>NUCLEOTIDE SEQUENCE</scope>
    <source>
        <strain evidence="8">IPT5</strain>
    </source>
</reference>
<dbReference type="CDD" id="cd03484">
    <property type="entry name" value="MutL_Trans_hPMS_2_like"/>
    <property type="match status" value="1"/>
</dbReference>
<feature type="region of interest" description="Disordered" evidence="5">
    <location>
        <begin position="807"/>
        <end position="831"/>
    </location>
</feature>
<keyword evidence="2" id="KW-0227">DNA damage</keyword>
<evidence type="ECO:0000256" key="2">
    <source>
        <dbReference type="ARBA" id="ARBA00022763"/>
    </source>
</evidence>
<dbReference type="InterPro" id="IPR014790">
    <property type="entry name" value="MutL_C"/>
</dbReference>
<dbReference type="Proteomes" id="UP000799423">
    <property type="component" value="Unassembled WGS sequence"/>
</dbReference>
<protein>
    <recommendedName>
        <fullName evidence="3">DNA mismatch repair protein PMS1</fullName>
    </recommendedName>
</protein>
<dbReference type="InterPro" id="IPR037198">
    <property type="entry name" value="MutL_C_sf"/>
</dbReference>
<dbReference type="OrthoDB" id="10263226at2759"/>
<evidence type="ECO:0000256" key="3">
    <source>
        <dbReference type="ARBA" id="ARBA00070941"/>
    </source>
</evidence>
<dbReference type="CDD" id="cd16926">
    <property type="entry name" value="HATPase_MutL-MLH-PMS-like"/>
    <property type="match status" value="1"/>
</dbReference>
<dbReference type="SUPFAM" id="SSF118116">
    <property type="entry name" value="DNA mismatch repair protein MutL"/>
    <property type="match status" value="1"/>
</dbReference>
<evidence type="ECO:0000259" key="7">
    <source>
        <dbReference type="SMART" id="SM01340"/>
    </source>
</evidence>
<dbReference type="GO" id="GO:0032389">
    <property type="term" value="C:MutLalpha complex"/>
    <property type="evidence" value="ECO:0007669"/>
    <property type="project" value="TreeGrafter"/>
</dbReference>
<dbReference type="InterPro" id="IPR013507">
    <property type="entry name" value="DNA_mismatch_S5_2-like"/>
</dbReference>
<feature type="compositionally biased region" description="Polar residues" evidence="5">
    <location>
        <begin position="807"/>
        <end position="819"/>
    </location>
</feature>
<feature type="domain" description="DNA mismatch repair protein S5" evidence="7">
    <location>
        <begin position="217"/>
        <end position="362"/>
    </location>
</feature>
<dbReference type="SUPFAM" id="SSF55874">
    <property type="entry name" value="ATPase domain of HSP90 chaperone/DNA topoisomerase II/histidine kinase"/>
    <property type="match status" value="1"/>
</dbReference>
<sequence>MATIKAIEGRSVHQIQSGQVIVDLQSVCKELVENSIDAGATSIEVRFKNNGLDSIEVQDNGAGIAPADYDTIALKHYTSKLATYDDLSSLQTFGFRGEALSSLCALSHFHIVTTRASDGPKGTKLEFEQSGKLKGTSVVAAKQGTTVVVDTLFYNLPVRRKELEKNIKREYNKVLQLLNAYACISVGVKFSVSNLMSKGKKTIAFSTNANPSTKDNISNVYGAKTITALIPLGLSFELDPSTQQPGATQSAKNWSTQDDAGSRTVRIEGHISRPVVGEGRQTPDRQMFFVNSRPCNLPQVAKAFNEVYKSFNITQSPFVFADIKLDTNAYDVNVSPDKRTIMLHDQTALLENLKNALLELFEGQNQSVPQAQLLGKKPIISAFRPPSMQPRVSTQSIQEDEDSQTEDTDGVQEASARRVEVPSPPGTPETVNLNACPGFVKASLIERFAGRDAEDRVDHPPPRRKRSHSPGPIKCIEPKAASAFAQQDSVSPVTIETSGGLRNRSSSPIFEPELQDSEIPMRLSQPPKAVEDFNARIASQQALQARSPASPLPAPAEKEPSIPFVKQTPQKTLSQSSIQNAFDRMRPMRTPVQQATITIGDTTTVSTIGTSSQTVAARRARIYSPKFSLSGQPLNQTPRNSLFRKGLSGFAAPGTQAESSEDEDEGEGVGDNAPDASTRSPSPHKRFPFKAFEEPRTGDTIESSSAPPAPRIGVQDEPLEPHLETVKIFPEVEDSDGEYIDEREKKAREEAKIAQLIAEAEEAAARPTDVTLKRASKLFKVTQKKYWTINLERVVETDIETISRQLHTKQSVSQQSDSGLDNHLPLDEDLVQEDPEERLSLTVTKSDFNEMRIIGQFNLGFIIAVRPPTSTSPTSDLFIIDQHASDEKYNFERLSATTTLTSQRLVHPHPLELTAVEEELILANEHALTANGFVIEMNTSNNINNDDDTDKAGHRAKLTALPMSKEVTFTPTDLEELLALILDNPPSSSTSTSPHIPRPSKVRKLLASRACRSSVMIGKTLQPPRMREIVRHMGSMDKPWSCPHGRPTMRHLFGLERWVGWTEGDGVTGVDAVGVETDWGAYLRGSGD</sequence>
<dbReference type="SMART" id="SM00853">
    <property type="entry name" value="MutL_C"/>
    <property type="match status" value="1"/>
</dbReference>
<comment type="similarity">
    <text evidence="1">Belongs to the DNA mismatch repair MutL/HexB family.</text>
</comment>
<dbReference type="Gene3D" id="3.30.1370.100">
    <property type="entry name" value="MutL, C-terminal domain, regulatory subdomain"/>
    <property type="match status" value="1"/>
</dbReference>
<dbReference type="Gene3D" id="3.30.565.10">
    <property type="entry name" value="Histidine kinase-like ATPase, C-terminal domain"/>
    <property type="match status" value="1"/>
</dbReference>
<evidence type="ECO:0000259" key="6">
    <source>
        <dbReference type="SMART" id="SM00853"/>
    </source>
</evidence>
<dbReference type="GO" id="GO:0016887">
    <property type="term" value="F:ATP hydrolysis activity"/>
    <property type="evidence" value="ECO:0007669"/>
    <property type="project" value="InterPro"/>
</dbReference>
<dbReference type="InterPro" id="IPR038973">
    <property type="entry name" value="MutL/Mlh/Pms-like"/>
</dbReference>
<keyword evidence="4" id="KW-0175">Coiled coil</keyword>
<dbReference type="Pfam" id="PF01119">
    <property type="entry name" value="DNA_mis_repair"/>
    <property type="match status" value="1"/>
</dbReference>
<dbReference type="SUPFAM" id="SSF54211">
    <property type="entry name" value="Ribosomal protein S5 domain 2-like"/>
    <property type="match status" value="1"/>
</dbReference>
<feature type="region of interest" description="Disordered" evidence="5">
    <location>
        <begin position="382"/>
        <end position="434"/>
    </location>
</feature>
<dbReference type="SMART" id="SM01340">
    <property type="entry name" value="DNA_mis_repair"/>
    <property type="match status" value="1"/>
</dbReference>
<keyword evidence="9" id="KW-1185">Reference proteome</keyword>
<dbReference type="NCBIfam" id="TIGR00585">
    <property type="entry name" value="mutl"/>
    <property type="match status" value="1"/>
</dbReference>
<dbReference type="InterPro" id="IPR042120">
    <property type="entry name" value="MutL_C_dimsub"/>
</dbReference>
<evidence type="ECO:0000313" key="9">
    <source>
        <dbReference type="Proteomes" id="UP000799423"/>
    </source>
</evidence>
<dbReference type="FunFam" id="3.30.565.10:FF:000014">
    <property type="entry name" value="Mismatch repair endonuclease pms1, putative"/>
    <property type="match status" value="1"/>
</dbReference>
<dbReference type="Pfam" id="PF08676">
    <property type="entry name" value="MutL_C"/>
    <property type="match status" value="1"/>
</dbReference>
<evidence type="ECO:0000256" key="1">
    <source>
        <dbReference type="ARBA" id="ARBA00006082"/>
    </source>
</evidence>
<dbReference type="InterPro" id="IPR002099">
    <property type="entry name" value="MutL/Mlh/PMS"/>
</dbReference>
<dbReference type="Gene3D" id="3.30.1540.20">
    <property type="entry name" value="MutL, C-terminal domain, dimerisation subdomain"/>
    <property type="match status" value="1"/>
</dbReference>
<accession>A0A6A7B2M1</accession>
<feature type="domain" description="MutL C-terminal dimerisation" evidence="6">
    <location>
        <begin position="853"/>
        <end position="1021"/>
    </location>
</feature>
<feature type="region of interest" description="Disordered" evidence="5">
    <location>
        <begin position="541"/>
        <end position="561"/>
    </location>
</feature>
<evidence type="ECO:0000256" key="5">
    <source>
        <dbReference type="SAM" id="MobiDB-lite"/>
    </source>
</evidence>
<dbReference type="GO" id="GO:0000710">
    <property type="term" value="P:meiotic mismatch repair"/>
    <property type="evidence" value="ECO:0007669"/>
    <property type="project" value="UniProtKB-ARBA"/>
</dbReference>
<feature type="compositionally biased region" description="Basic and acidic residues" evidence="5">
    <location>
        <begin position="451"/>
        <end position="461"/>
    </location>
</feature>
<evidence type="ECO:0000313" key="8">
    <source>
        <dbReference type="EMBL" id="KAF2849766.1"/>
    </source>
</evidence>
<dbReference type="InterPro" id="IPR020568">
    <property type="entry name" value="Ribosomal_Su5_D2-typ_SF"/>
</dbReference>
<feature type="compositionally biased region" description="Polar residues" evidence="5">
    <location>
        <begin position="484"/>
        <end position="497"/>
    </location>
</feature>
<gene>
    <name evidence="8" type="ORF">T440DRAFT_555712</name>
</gene>
<feature type="coiled-coil region" evidence="4">
    <location>
        <begin position="739"/>
        <end position="766"/>
    </location>
</feature>
<feature type="compositionally biased region" description="Polar residues" evidence="5">
    <location>
        <begin position="628"/>
        <end position="640"/>
    </location>
</feature>
<dbReference type="InterPro" id="IPR014762">
    <property type="entry name" value="DNA_mismatch_repair_CS"/>
</dbReference>
<dbReference type="GO" id="GO:0005524">
    <property type="term" value="F:ATP binding"/>
    <property type="evidence" value="ECO:0007669"/>
    <property type="project" value="InterPro"/>
</dbReference>
<dbReference type="PANTHER" id="PTHR10073:SF52">
    <property type="entry name" value="MISMATCH REPAIR ENDONUCLEASE PMS2"/>
    <property type="match status" value="1"/>
</dbReference>
<dbReference type="Gene3D" id="3.30.230.10">
    <property type="match status" value="1"/>
</dbReference>
<dbReference type="PANTHER" id="PTHR10073">
    <property type="entry name" value="DNA MISMATCH REPAIR PROTEIN MLH, PMS, MUTL"/>
    <property type="match status" value="1"/>
</dbReference>
<dbReference type="InterPro" id="IPR036890">
    <property type="entry name" value="HATPase_C_sf"/>
</dbReference>
<feature type="compositionally biased region" description="Acidic residues" evidence="5">
    <location>
        <begin position="659"/>
        <end position="668"/>
    </location>
</feature>
<feature type="compositionally biased region" description="Acidic residues" evidence="5">
    <location>
        <begin position="398"/>
        <end position="410"/>
    </location>
</feature>
<dbReference type="EMBL" id="MU006310">
    <property type="protein sequence ID" value="KAF2849766.1"/>
    <property type="molecule type" value="Genomic_DNA"/>
</dbReference>
<dbReference type="FunFam" id="3.30.1370.100:FF:000001">
    <property type="entry name" value="Mismatch repair endonuclease pms1, putative"/>
    <property type="match status" value="1"/>
</dbReference>
<feature type="region of interest" description="Disordered" evidence="5">
    <location>
        <begin position="628"/>
        <end position="721"/>
    </location>
</feature>
<dbReference type="GO" id="GO:0140664">
    <property type="term" value="F:ATP-dependent DNA damage sensor activity"/>
    <property type="evidence" value="ECO:0007669"/>
    <property type="project" value="InterPro"/>
</dbReference>
<name>A0A6A7B2M1_9PLEO</name>
<proteinExistence type="inferred from homology"/>
<feature type="region of interest" description="Disordered" evidence="5">
    <location>
        <begin position="451"/>
        <end position="509"/>
    </location>
</feature>
<dbReference type="Pfam" id="PF13589">
    <property type="entry name" value="HATPase_c_3"/>
    <property type="match status" value="1"/>
</dbReference>
<evidence type="ECO:0000256" key="4">
    <source>
        <dbReference type="SAM" id="Coils"/>
    </source>
</evidence>
<dbReference type="AlphaFoldDB" id="A0A6A7B2M1"/>
<dbReference type="FunFam" id="3.30.230.10:FF:000120">
    <property type="entry name" value="Mismatch repair endonuclease PMS2"/>
    <property type="match status" value="1"/>
</dbReference>
<dbReference type="InterPro" id="IPR042121">
    <property type="entry name" value="MutL_C_regsub"/>
</dbReference>
<dbReference type="PROSITE" id="PS00058">
    <property type="entry name" value="DNA_MISMATCH_REPAIR_1"/>
    <property type="match status" value="1"/>
</dbReference>
<organism evidence="8 9">
    <name type="scientific">Plenodomus tracheiphilus IPT5</name>
    <dbReference type="NCBI Taxonomy" id="1408161"/>
    <lineage>
        <taxon>Eukaryota</taxon>
        <taxon>Fungi</taxon>
        <taxon>Dikarya</taxon>
        <taxon>Ascomycota</taxon>
        <taxon>Pezizomycotina</taxon>
        <taxon>Dothideomycetes</taxon>
        <taxon>Pleosporomycetidae</taxon>
        <taxon>Pleosporales</taxon>
        <taxon>Pleosporineae</taxon>
        <taxon>Leptosphaeriaceae</taxon>
        <taxon>Plenodomus</taxon>
    </lineage>
</organism>